<dbReference type="OrthoDB" id="9792788at2"/>
<evidence type="ECO:0000313" key="4">
    <source>
        <dbReference type="Proteomes" id="UP000280296"/>
    </source>
</evidence>
<accession>A0A432MGE0</accession>
<dbReference type="PANTHER" id="PTHR35335:SF1">
    <property type="entry name" value="UPF0716 PROTEIN FXSA"/>
    <property type="match status" value="1"/>
</dbReference>
<evidence type="ECO:0000256" key="2">
    <source>
        <dbReference type="SAM" id="Phobius"/>
    </source>
</evidence>
<keyword evidence="4" id="KW-1185">Reference proteome</keyword>
<feature type="transmembrane region" description="Helical" evidence="2">
    <location>
        <begin position="35"/>
        <end position="55"/>
    </location>
</feature>
<evidence type="ECO:0000313" key="3">
    <source>
        <dbReference type="EMBL" id="RUL85542.1"/>
    </source>
</evidence>
<dbReference type="RefSeq" id="WP_126726918.1">
    <property type="nucleotide sequence ID" value="NZ_RYZH01000039.1"/>
</dbReference>
<keyword evidence="2" id="KW-0472">Membrane</keyword>
<dbReference type="PANTHER" id="PTHR35335">
    <property type="entry name" value="UPF0716 PROTEIN FXSA"/>
    <property type="match status" value="1"/>
</dbReference>
<keyword evidence="2" id="KW-1133">Transmembrane helix</keyword>
<organism evidence="3 4">
    <name type="scientific">Tautonia sociabilis</name>
    <dbReference type="NCBI Taxonomy" id="2080755"/>
    <lineage>
        <taxon>Bacteria</taxon>
        <taxon>Pseudomonadati</taxon>
        <taxon>Planctomycetota</taxon>
        <taxon>Planctomycetia</taxon>
        <taxon>Isosphaerales</taxon>
        <taxon>Isosphaeraceae</taxon>
        <taxon>Tautonia</taxon>
    </lineage>
</organism>
<dbReference type="NCBIfam" id="NF008528">
    <property type="entry name" value="PRK11463.1-2"/>
    <property type="match status" value="1"/>
</dbReference>
<comment type="caution">
    <text evidence="3">The sequence shown here is derived from an EMBL/GenBank/DDBJ whole genome shotgun (WGS) entry which is preliminary data.</text>
</comment>
<dbReference type="Proteomes" id="UP000280296">
    <property type="component" value="Unassembled WGS sequence"/>
</dbReference>
<feature type="region of interest" description="Disordered" evidence="1">
    <location>
        <begin position="137"/>
        <end position="172"/>
    </location>
</feature>
<reference evidence="3 4" key="1">
    <citation type="submission" date="2018-12" db="EMBL/GenBank/DDBJ databases">
        <authorList>
            <person name="Toschakov S.V."/>
        </authorList>
    </citation>
    <scope>NUCLEOTIDE SEQUENCE [LARGE SCALE GENOMIC DNA]</scope>
    <source>
        <strain evidence="3 4">GM2012</strain>
    </source>
</reference>
<proteinExistence type="predicted"/>
<sequence>MFVRLLLLLTIVPVVELFVLLKVHGAIAERYDVQTGLLVTVGAILFTGVLGAYLARSQGLGVLRELQRSMAEGKFPGRTLLDGALVLVGGALLLTPGFLTDLVGLSLLVPITRAGYRRVLSAWLERKVRRGEAFVRFGTGPAPGSGRHPGSWGPGPGRGQVIDVTPDDQDRS</sequence>
<name>A0A432MGE0_9BACT</name>
<keyword evidence="2" id="KW-0812">Transmembrane</keyword>
<dbReference type="GO" id="GO:0016020">
    <property type="term" value="C:membrane"/>
    <property type="evidence" value="ECO:0007669"/>
    <property type="project" value="InterPro"/>
</dbReference>
<dbReference type="InterPro" id="IPR007313">
    <property type="entry name" value="FxsA"/>
</dbReference>
<reference evidence="3 4" key="2">
    <citation type="submission" date="2019-01" db="EMBL/GenBank/DDBJ databases">
        <title>Tautonia sociabilis, a novel thermotolerant planctomycete of Isosphaeraceae family, isolated from a 4000 m deep subterranean habitat.</title>
        <authorList>
            <person name="Kovaleva O.L."/>
            <person name="Elcheninov A.G."/>
            <person name="Van Heerden E."/>
            <person name="Toshchakov S.V."/>
            <person name="Novikov A."/>
            <person name="Bonch-Osmolovskaya E.A."/>
            <person name="Kublanov I.V."/>
        </authorList>
    </citation>
    <scope>NUCLEOTIDE SEQUENCE [LARGE SCALE GENOMIC DNA]</scope>
    <source>
        <strain evidence="3 4">GM2012</strain>
    </source>
</reference>
<protein>
    <submittedName>
        <fullName evidence="3">FxsA family protein</fullName>
    </submittedName>
</protein>
<dbReference type="AlphaFoldDB" id="A0A432MGE0"/>
<dbReference type="EMBL" id="RYZH01000039">
    <property type="protein sequence ID" value="RUL85542.1"/>
    <property type="molecule type" value="Genomic_DNA"/>
</dbReference>
<dbReference type="Pfam" id="PF04186">
    <property type="entry name" value="FxsA"/>
    <property type="match status" value="1"/>
</dbReference>
<evidence type="ECO:0000256" key="1">
    <source>
        <dbReference type="SAM" id="MobiDB-lite"/>
    </source>
</evidence>
<gene>
    <name evidence="3" type="ORF">TsocGM_18360</name>
</gene>